<dbReference type="InterPro" id="IPR008913">
    <property type="entry name" value="Znf_CHY"/>
</dbReference>
<organism evidence="9 10">
    <name type="scientific">Phialemonium atrogriseum</name>
    <dbReference type="NCBI Taxonomy" id="1093897"/>
    <lineage>
        <taxon>Eukaryota</taxon>
        <taxon>Fungi</taxon>
        <taxon>Dikarya</taxon>
        <taxon>Ascomycota</taxon>
        <taxon>Pezizomycotina</taxon>
        <taxon>Sordariomycetes</taxon>
        <taxon>Sordariomycetidae</taxon>
        <taxon>Cephalothecales</taxon>
        <taxon>Cephalothecaceae</taxon>
        <taxon>Phialemonium</taxon>
    </lineage>
</organism>
<dbReference type="Pfam" id="PF05495">
    <property type="entry name" value="zf-CHY"/>
    <property type="match status" value="1"/>
</dbReference>
<dbReference type="SUPFAM" id="SSF161219">
    <property type="entry name" value="CHY zinc finger-like"/>
    <property type="match status" value="1"/>
</dbReference>
<dbReference type="CDD" id="cd16464">
    <property type="entry name" value="RING-H2_Pirh2-like"/>
    <property type="match status" value="1"/>
</dbReference>
<dbReference type="InterPro" id="IPR039512">
    <property type="entry name" value="RCHY1_zinc-ribbon"/>
</dbReference>
<feature type="region of interest" description="Disordered" evidence="5">
    <location>
        <begin position="542"/>
        <end position="566"/>
    </location>
</feature>
<dbReference type="GO" id="GO:0061630">
    <property type="term" value="F:ubiquitin protein ligase activity"/>
    <property type="evidence" value="ECO:0007669"/>
    <property type="project" value="TreeGrafter"/>
</dbReference>
<protein>
    <submittedName>
        <fullName evidence="9">CHY zinc finger domain-protein</fullName>
    </submittedName>
</protein>
<dbReference type="GO" id="GO:0005634">
    <property type="term" value="C:nucleus"/>
    <property type="evidence" value="ECO:0007669"/>
    <property type="project" value="TreeGrafter"/>
</dbReference>
<dbReference type="GO" id="GO:0016567">
    <property type="term" value="P:protein ubiquitination"/>
    <property type="evidence" value="ECO:0007669"/>
    <property type="project" value="TreeGrafter"/>
</dbReference>
<evidence type="ECO:0000259" key="6">
    <source>
        <dbReference type="PROSITE" id="PS50089"/>
    </source>
</evidence>
<sequence length="675" mass="74090">MPSLVSEFIINPVLRQARRFSSGFSAEPESVENAPLPLIRNQTRMPRPAASGLALPSPSTSPSSLSTVAGWDIGDGEASPSTPGLPGHVVSSVDHGASGPLPASPSSEVVSETIPSSPEAAAAYERHTFLPEDDGMGPLRQRILAIQSQDIASEEKAGLMHELLMEGYTRSQIVFQSKLSPRQESPLSTSLSEQYRATRPMQTLNKFLNHIGEGFMPLKFPLREADLQPTYAPRVPLEDGQEQDGDVDEADDIEGRPLGCKHYRRNVKLQCATCERWYTCRFCHDLAEDHILPRKETKNMLCMLCGCAQRASDTCVKCGRPAARYYCGVCKLWNEDANKPIYHCNDCGICRVGQGLGKDFFHCNKCMACISIAVSTTHRCIERSTDCDCPICGDYMFSSPRQVVFMLCGHSIHRKCYEEHLKSSFKCPICNKSVVNMETQFRNYDIAIATQPMPPEFRYARAKIFCNDCSAKSQTAYHWLGLKCTVCDSYNTVQLQLLDMPDAGGEASREDLAADIQGEPTREPEPSGLQDLASREALAPSLLPWPRPLPGHRPGTSLGSHQDLPTFSPFLVPERLARSVSPIPGPGLAENALLHGPAAETDESGEEEEEEDALGFWGGDDHRSAGRSEGNGAQDDDGSECESDSGDECDSDADYDEGDDDDEEEEEVISLFGHR</sequence>
<dbReference type="RefSeq" id="XP_060288836.1">
    <property type="nucleotide sequence ID" value="XM_060425122.1"/>
</dbReference>
<dbReference type="InterPro" id="IPR017921">
    <property type="entry name" value="Znf_CTCHY"/>
</dbReference>
<dbReference type="InterPro" id="IPR037274">
    <property type="entry name" value="Znf_CHY_sf"/>
</dbReference>
<dbReference type="InterPro" id="IPR037275">
    <property type="entry name" value="Znf_CTCHY_sf"/>
</dbReference>
<dbReference type="Gene3D" id="2.20.28.10">
    <property type="match status" value="1"/>
</dbReference>
<feature type="compositionally biased region" description="Low complexity" evidence="5">
    <location>
        <begin position="96"/>
        <end position="107"/>
    </location>
</feature>
<dbReference type="GO" id="GO:0008270">
    <property type="term" value="F:zinc ion binding"/>
    <property type="evidence" value="ECO:0007669"/>
    <property type="project" value="UniProtKB-KW"/>
</dbReference>
<dbReference type="GeneID" id="85308309"/>
<accession>A0AAJ0CBV4</accession>
<keyword evidence="1" id="KW-0479">Metal-binding</keyword>
<feature type="domain" description="RING-type" evidence="6">
    <location>
        <begin position="389"/>
        <end position="431"/>
    </location>
</feature>
<dbReference type="SUPFAM" id="SSF161245">
    <property type="entry name" value="Zinc hairpin stack"/>
    <property type="match status" value="1"/>
</dbReference>
<evidence type="ECO:0000256" key="3">
    <source>
        <dbReference type="ARBA" id="ARBA00022833"/>
    </source>
</evidence>
<dbReference type="InterPro" id="IPR001841">
    <property type="entry name" value="Znf_RING"/>
</dbReference>
<dbReference type="GO" id="GO:0006511">
    <property type="term" value="P:ubiquitin-dependent protein catabolic process"/>
    <property type="evidence" value="ECO:0007669"/>
    <property type="project" value="TreeGrafter"/>
</dbReference>
<name>A0AAJ0CBV4_9PEZI</name>
<feature type="compositionally biased region" description="Low complexity" evidence="5">
    <location>
        <begin position="48"/>
        <end position="66"/>
    </location>
</feature>
<dbReference type="AlphaFoldDB" id="A0AAJ0CBV4"/>
<dbReference type="Pfam" id="PF13639">
    <property type="entry name" value="zf-RING_2"/>
    <property type="match status" value="1"/>
</dbReference>
<dbReference type="Gene3D" id="3.30.40.10">
    <property type="entry name" value="Zinc/RING finger domain, C3HC4 (zinc finger)"/>
    <property type="match status" value="1"/>
</dbReference>
<feature type="domain" description="CHY-type" evidence="7">
    <location>
        <begin position="253"/>
        <end position="320"/>
    </location>
</feature>
<proteinExistence type="predicted"/>
<feature type="compositionally biased region" description="Acidic residues" evidence="5">
    <location>
        <begin position="634"/>
        <end position="668"/>
    </location>
</feature>
<evidence type="ECO:0000259" key="8">
    <source>
        <dbReference type="PROSITE" id="PS51270"/>
    </source>
</evidence>
<dbReference type="PANTHER" id="PTHR21319:SF0">
    <property type="entry name" value="AND RING FINGER DOMAIN PROTEIN, PUTATIVE (AFU_ORTHOLOGUE AFUA_1G08900)-RELATED"/>
    <property type="match status" value="1"/>
</dbReference>
<keyword evidence="3" id="KW-0862">Zinc</keyword>
<dbReference type="Proteomes" id="UP001244011">
    <property type="component" value="Unassembled WGS sequence"/>
</dbReference>
<dbReference type="PROSITE" id="PS50089">
    <property type="entry name" value="ZF_RING_2"/>
    <property type="match status" value="1"/>
</dbReference>
<gene>
    <name evidence="9" type="ORF">QBC33DRAFT_464024</name>
</gene>
<reference evidence="9" key="1">
    <citation type="submission" date="2023-06" db="EMBL/GenBank/DDBJ databases">
        <title>Genome-scale phylogeny and comparative genomics of the fungal order Sordariales.</title>
        <authorList>
            <consortium name="Lawrence Berkeley National Laboratory"/>
            <person name="Hensen N."/>
            <person name="Bonometti L."/>
            <person name="Westerberg I."/>
            <person name="Brannstrom I.O."/>
            <person name="Guillou S."/>
            <person name="Cros-Aarteil S."/>
            <person name="Calhoun S."/>
            <person name="Haridas S."/>
            <person name="Kuo A."/>
            <person name="Mondo S."/>
            <person name="Pangilinan J."/>
            <person name="Riley R."/>
            <person name="Labutti K."/>
            <person name="Andreopoulos B."/>
            <person name="Lipzen A."/>
            <person name="Chen C."/>
            <person name="Yanf M."/>
            <person name="Daum C."/>
            <person name="Ng V."/>
            <person name="Clum A."/>
            <person name="Steindorff A."/>
            <person name="Ohm R."/>
            <person name="Martin F."/>
            <person name="Silar P."/>
            <person name="Natvig D."/>
            <person name="Lalanne C."/>
            <person name="Gautier V."/>
            <person name="Ament-Velasquez S.L."/>
            <person name="Kruys A."/>
            <person name="Hutchinson M.I."/>
            <person name="Powell A.J."/>
            <person name="Barry K."/>
            <person name="Miller A.N."/>
            <person name="Grigoriev I.V."/>
            <person name="Debuchy R."/>
            <person name="Gladieux P."/>
            <person name="Thoren M.H."/>
            <person name="Johannesson H."/>
        </authorList>
    </citation>
    <scope>NUCLEOTIDE SEQUENCE</scope>
    <source>
        <strain evidence="9">8032-3</strain>
    </source>
</reference>
<dbReference type="PROSITE" id="PS51270">
    <property type="entry name" value="ZF_CTCHY"/>
    <property type="match status" value="1"/>
</dbReference>
<feature type="region of interest" description="Disordered" evidence="5">
    <location>
        <begin position="598"/>
        <end position="675"/>
    </location>
</feature>
<dbReference type="SMART" id="SM00184">
    <property type="entry name" value="RING"/>
    <property type="match status" value="1"/>
</dbReference>
<evidence type="ECO:0000256" key="1">
    <source>
        <dbReference type="ARBA" id="ARBA00022723"/>
    </source>
</evidence>
<feature type="compositionally biased region" description="Acidic residues" evidence="5">
    <location>
        <begin position="600"/>
        <end position="613"/>
    </location>
</feature>
<dbReference type="InterPro" id="IPR013083">
    <property type="entry name" value="Znf_RING/FYVE/PHD"/>
</dbReference>
<comment type="caution">
    <text evidence="9">The sequence shown here is derived from an EMBL/GenBank/DDBJ whole genome shotgun (WGS) entry which is preliminary data.</text>
</comment>
<dbReference type="PROSITE" id="PS51266">
    <property type="entry name" value="ZF_CHY"/>
    <property type="match status" value="1"/>
</dbReference>
<feature type="region of interest" description="Disordered" evidence="5">
    <location>
        <begin position="48"/>
        <end position="120"/>
    </location>
</feature>
<feature type="domain" description="CTCHY-type" evidence="8">
    <location>
        <begin position="322"/>
        <end position="388"/>
    </location>
</feature>
<evidence type="ECO:0000256" key="5">
    <source>
        <dbReference type="SAM" id="MobiDB-lite"/>
    </source>
</evidence>
<evidence type="ECO:0000256" key="2">
    <source>
        <dbReference type="ARBA" id="ARBA00022771"/>
    </source>
</evidence>
<evidence type="ECO:0000313" key="10">
    <source>
        <dbReference type="Proteomes" id="UP001244011"/>
    </source>
</evidence>
<evidence type="ECO:0000313" key="9">
    <source>
        <dbReference type="EMBL" id="KAK1772623.1"/>
    </source>
</evidence>
<evidence type="ECO:0000259" key="7">
    <source>
        <dbReference type="PROSITE" id="PS51266"/>
    </source>
</evidence>
<dbReference type="Pfam" id="PF14599">
    <property type="entry name" value="zinc_ribbon_6"/>
    <property type="match status" value="1"/>
</dbReference>
<dbReference type="PANTHER" id="PTHR21319">
    <property type="entry name" value="RING FINGER AND CHY ZINC FINGER DOMAIN-CONTAINING PROTEIN 1"/>
    <property type="match status" value="1"/>
</dbReference>
<dbReference type="EMBL" id="MU838997">
    <property type="protein sequence ID" value="KAK1772623.1"/>
    <property type="molecule type" value="Genomic_DNA"/>
</dbReference>
<keyword evidence="2 4" id="KW-0863">Zinc-finger</keyword>
<evidence type="ECO:0000256" key="4">
    <source>
        <dbReference type="PROSITE-ProRule" id="PRU00601"/>
    </source>
</evidence>
<dbReference type="SUPFAM" id="SSF57850">
    <property type="entry name" value="RING/U-box"/>
    <property type="match status" value="1"/>
</dbReference>
<keyword evidence="10" id="KW-1185">Reference proteome</keyword>